<protein>
    <submittedName>
        <fullName evidence="1">Uncharacterized protein</fullName>
    </submittedName>
</protein>
<proteinExistence type="predicted"/>
<sequence>MDSAFGVEANQIVSEVEEFEALLHSDTNILEQLGAMFIYKNESDAACAKGLLQEADLFEDIHPLIVFENGVEGECFFDYGFKGENRTYLLKESLIGFSLIGDGDNQQMIEMAKLQIEEHVVYQATIDYHELFFVERQLSELMKRIAEAYKCGTMFLDLDKWKKKL</sequence>
<reference evidence="2" key="1">
    <citation type="submission" date="2016-10" db="EMBL/GenBank/DDBJ databases">
        <authorList>
            <person name="Varghese N."/>
            <person name="Submissions S."/>
        </authorList>
    </citation>
    <scope>NUCLEOTIDE SEQUENCE [LARGE SCALE GENOMIC DNA]</scope>
    <source>
        <strain evidence="2">B48,IBRC-M 10115,DSM 25386,CECT 8001</strain>
    </source>
</reference>
<dbReference type="OrthoDB" id="2854036at2"/>
<accession>A0A1H7X523</accession>
<dbReference type="EMBL" id="FOBW01000002">
    <property type="protein sequence ID" value="SEM28229.1"/>
    <property type="molecule type" value="Genomic_DNA"/>
</dbReference>
<dbReference type="STRING" id="930146.SAMN05192533_10231"/>
<organism evidence="1 2">
    <name type="scientific">Mesobacillus persicus</name>
    <dbReference type="NCBI Taxonomy" id="930146"/>
    <lineage>
        <taxon>Bacteria</taxon>
        <taxon>Bacillati</taxon>
        <taxon>Bacillota</taxon>
        <taxon>Bacilli</taxon>
        <taxon>Bacillales</taxon>
        <taxon>Bacillaceae</taxon>
        <taxon>Mesobacillus</taxon>
    </lineage>
</organism>
<dbReference type="RefSeq" id="WP_090740961.1">
    <property type="nucleotide sequence ID" value="NZ_FOBW01000002.1"/>
</dbReference>
<keyword evidence="2" id="KW-1185">Reference proteome</keyword>
<dbReference type="AlphaFoldDB" id="A0A1H7X523"/>
<dbReference type="Proteomes" id="UP000198553">
    <property type="component" value="Unassembled WGS sequence"/>
</dbReference>
<evidence type="ECO:0000313" key="1">
    <source>
        <dbReference type="EMBL" id="SEM28229.1"/>
    </source>
</evidence>
<name>A0A1H7X523_9BACI</name>
<evidence type="ECO:0000313" key="2">
    <source>
        <dbReference type="Proteomes" id="UP000198553"/>
    </source>
</evidence>
<gene>
    <name evidence="1" type="ORF">SAMN05192533_10231</name>
</gene>